<keyword evidence="2" id="KW-1185">Reference proteome</keyword>
<comment type="caution">
    <text evidence="1">The sequence shown here is derived from an EMBL/GenBank/DDBJ whole genome shotgun (WGS) entry which is preliminary data.</text>
</comment>
<dbReference type="AlphaFoldDB" id="A0A9Q3GZ95"/>
<evidence type="ECO:0000313" key="2">
    <source>
        <dbReference type="Proteomes" id="UP000765509"/>
    </source>
</evidence>
<name>A0A9Q3GZ95_9BASI</name>
<sequence>MLVQDPDASHTNPYACPGSQRFTRKTLLRGNLPTMPTIPDASHAKSLCLYRFLTIQIIAYAGAALRQLRHFLMQVQVPNTSHANPYACAGSQQFKQLLTPGYASNNSHANPYSCTGSRCFTCTSLCLYRFPMLHMHILTLVQVPDSSDHSLRLGSLPTIPKIPYMTNINSV</sequence>
<reference evidence="1" key="1">
    <citation type="submission" date="2021-03" db="EMBL/GenBank/DDBJ databases">
        <title>Draft genome sequence of rust myrtle Austropuccinia psidii MF-1, a brazilian biotype.</title>
        <authorList>
            <person name="Quecine M.C."/>
            <person name="Pachon D.M.R."/>
            <person name="Bonatelli M.L."/>
            <person name="Correr F.H."/>
            <person name="Franceschini L.M."/>
            <person name="Leite T.F."/>
            <person name="Margarido G.R.A."/>
            <person name="Almeida C.A."/>
            <person name="Ferrarezi J.A."/>
            <person name="Labate C.A."/>
        </authorList>
    </citation>
    <scope>NUCLEOTIDE SEQUENCE</scope>
    <source>
        <strain evidence="1">MF-1</strain>
    </source>
</reference>
<proteinExistence type="predicted"/>
<evidence type="ECO:0000313" key="1">
    <source>
        <dbReference type="EMBL" id="MBW0485052.1"/>
    </source>
</evidence>
<dbReference type="EMBL" id="AVOT02007983">
    <property type="protein sequence ID" value="MBW0485052.1"/>
    <property type="molecule type" value="Genomic_DNA"/>
</dbReference>
<gene>
    <name evidence="1" type="ORF">O181_024767</name>
</gene>
<organism evidence="1 2">
    <name type="scientific">Austropuccinia psidii MF-1</name>
    <dbReference type="NCBI Taxonomy" id="1389203"/>
    <lineage>
        <taxon>Eukaryota</taxon>
        <taxon>Fungi</taxon>
        <taxon>Dikarya</taxon>
        <taxon>Basidiomycota</taxon>
        <taxon>Pucciniomycotina</taxon>
        <taxon>Pucciniomycetes</taxon>
        <taxon>Pucciniales</taxon>
        <taxon>Sphaerophragmiaceae</taxon>
        <taxon>Austropuccinia</taxon>
    </lineage>
</organism>
<protein>
    <submittedName>
        <fullName evidence="1">Uncharacterized protein</fullName>
    </submittedName>
</protein>
<accession>A0A9Q3GZ95</accession>
<dbReference type="Proteomes" id="UP000765509">
    <property type="component" value="Unassembled WGS sequence"/>
</dbReference>